<sequence>MVKLCCFSILLWQLAHFHCGSWRFFAVAVGAFSLWQLANISYNCQYLHNTTIDGAKLQNRLYRIMVIIITKKTPKNQD</sequence>
<organism evidence="1 2">
    <name type="scientific">Segatella copri</name>
    <dbReference type="NCBI Taxonomy" id="165179"/>
    <lineage>
        <taxon>Bacteria</taxon>
        <taxon>Pseudomonadati</taxon>
        <taxon>Bacteroidota</taxon>
        <taxon>Bacteroidia</taxon>
        <taxon>Bacteroidales</taxon>
        <taxon>Prevotellaceae</taxon>
        <taxon>Segatella</taxon>
    </lineage>
</organism>
<evidence type="ECO:0000313" key="1">
    <source>
        <dbReference type="EMBL" id="RHA88875.1"/>
    </source>
</evidence>
<accession>A0AA92V3P9</accession>
<reference evidence="1 2" key="1">
    <citation type="submission" date="2018-08" db="EMBL/GenBank/DDBJ databases">
        <title>A genome reference for cultivated species of the human gut microbiota.</title>
        <authorList>
            <person name="Zou Y."/>
            <person name="Xue W."/>
            <person name="Luo G."/>
        </authorList>
    </citation>
    <scope>NUCLEOTIDE SEQUENCE [LARGE SCALE GENOMIC DNA]</scope>
    <source>
        <strain evidence="1 2">AM42-23AC</strain>
    </source>
</reference>
<gene>
    <name evidence="1" type="ORF">DW916_02160</name>
</gene>
<name>A0AA92V3P9_9BACT</name>
<proteinExistence type="predicted"/>
<dbReference type="EMBL" id="QSFW01000003">
    <property type="protein sequence ID" value="RHA88875.1"/>
    <property type="molecule type" value="Genomic_DNA"/>
</dbReference>
<protein>
    <submittedName>
        <fullName evidence="1">Uncharacterized protein</fullName>
    </submittedName>
</protein>
<comment type="caution">
    <text evidence="1">The sequence shown here is derived from an EMBL/GenBank/DDBJ whole genome shotgun (WGS) entry which is preliminary data.</text>
</comment>
<dbReference type="AlphaFoldDB" id="A0AA92V3P9"/>
<dbReference type="Proteomes" id="UP000284990">
    <property type="component" value="Unassembled WGS sequence"/>
</dbReference>
<evidence type="ECO:0000313" key="2">
    <source>
        <dbReference type="Proteomes" id="UP000284990"/>
    </source>
</evidence>